<dbReference type="EC" id="2.5.1.31" evidence="2"/>
<evidence type="ECO:0000313" key="3">
    <source>
        <dbReference type="EMBL" id="MCP8898609.1"/>
    </source>
</evidence>
<feature type="binding site" evidence="2">
    <location>
        <begin position="59"/>
        <end position="61"/>
    </location>
    <ligand>
        <name>substrate</name>
    </ligand>
</feature>
<keyword evidence="1 2" id="KW-0808">Transferase</keyword>
<comment type="subunit">
    <text evidence="2">Homodimer.</text>
</comment>
<organism evidence="3 4">
    <name type="scientific">Gilvimarinus xylanilyticus</name>
    <dbReference type="NCBI Taxonomy" id="2944139"/>
    <lineage>
        <taxon>Bacteria</taxon>
        <taxon>Pseudomonadati</taxon>
        <taxon>Pseudomonadota</taxon>
        <taxon>Gammaproteobacteria</taxon>
        <taxon>Cellvibrionales</taxon>
        <taxon>Cellvibrionaceae</taxon>
        <taxon>Gilvimarinus</taxon>
    </lineage>
</organism>
<feature type="binding site" evidence="2">
    <location>
        <begin position="15"/>
        <end position="18"/>
    </location>
    <ligand>
        <name>substrate</name>
    </ligand>
</feature>
<feature type="binding site" evidence="2">
    <location>
        <position position="63"/>
    </location>
    <ligand>
        <name>substrate</name>
    </ligand>
</feature>
<dbReference type="PROSITE" id="PS01066">
    <property type="entry name" value="UPP_SYNTHASE"/>
    <property type="match status" value="1"/>
</dbReference>
<reference evidence="3" key="1">
    <citation type="submission" date="2022-05" db="EMBL/GenBank/DDBJ databases">
        <authorList>
            <person name="Sun H.-N."/>
        </authorList>
    </citation>
    <scope>NUCLEOTIDE SEQUENCE</scope>
    <source>
        <strain evidence="3">HB14</strain>
    </source>
</reference>
<dbReference type="FunFam" id="3.40.1180.10:FF:000001">
    <property type="entry name" value="(2E,6E)-farnesyl-diphosphate-specific ditrans,polycis-undecaprenyl-diphosphate synthase"/>
    <property type="match status" value="1"/>
</dbReference>
<dbReference type="GO" id="GO:0008834">
    <property type="term" value="F:ditrans,polycis-undecaprenyl-diphosphate synthase [(2E,6E)-farnesyl-diphosphate specific] activity"/>
    <property type="evidence" value="ECO:0007669"/>
    <property type="project" value="UniProtKB-UniRule"/>
</dbReference>
<dbReference type="GO" id="GO:0008360">
    <property type="term" value="P:regulation of cell shape"/>
    <property type="evidence" value="ECO:0007669"/>
    <property type="project" value="UniProtKB-KW"/>
</dbReference>
<evidence type="ECO:0000256" key="1">
    <source>
        <dbReference type="ARBA" id="ARBA00022679"/>
    </source>
</evidence>
<comment type="catalytic activity">
    <reaction evidence="2">
        <text>8 isopentenyl diphosphate + (2E,6E)-farnesyl diphosphate = di-trans,octa-cis-undecaprenyl diphosphate + 8 diphosphate</text>
        <dbReference type="Rhea" id="RHEA:27551"/>
        <dbReference type="ChEBI" id="CHEBI:33019"/>
        <dbReference type="ChEBI" id="CHEBI:58405"/>
        <dbReference type="ChEBI" id="CHEBI:128769"/>
        <dbReference type="ChEBI" id="CHEBI:175763"/>
        <dbReference type="EC" id="2.5.1.31"/>
    </reaction>
</comment>
<dbReference type="GO" id="GO:0005829">
    <property type="term" value="C:cytosol"/>
    <property type="evidence" value="ECO:0007669"/>
    <property type="project" value="TreeGrafter"/>
</dbReference>
<feature type="binding site" evidence="2">
    <location>
        <position position="19"/>
    </location>
    <ligand>
        <name>substrate</name>
    </ligand>
</feature>
<dbReference type="InterPro" id="IPR036424">
    <property type="entry name" value="UPP_synth-like_sf"/>
</dbReference>
<comment type="caution">
    <text evidence="3">The sequence shown here is derived from an EMBL/GenBank/DDBJ whole genome shotgun (WGS) entry which is preliminary data.</text>
</comment>
<dbReference type="GO" id="GO:0016094">
    <property type="term" value="P:polyprenol biosynthetic process"/>
    <property type="evidence" value="ECO:0007669"/>
    <property type="project" value="TreeGrafter"/>
</dbReference>
<dbReference type="EMBL" id="JAMFTH010000001">
    <property type="protein sequence ID" value="MCP8898609.1"/>
    <property type="molecule type" value="Genomic_DNA"/>
</dbReference>
<feature type="binding site" evidence="2">
    <location>
        <position position="14"/>
    </location>
    <ligand>
        <name>Mg(2+)</name>
        <dbReference type="ChEBI" id="CHEBI:18420"/>
    </ligand>
</feature>
<accession>A0A9X2HVU5</accession>
<comment type="similarity">
    <text evidence="2">Belongs to the UPP synthase family.</text>
</comment>
<feature type="binding site" evidence="2">
    <location>
        <position position="65"/>
    </location>
    <ligand>
        <name>substrate</name>
    </ligand>
</feature>
<feature type="active site" description="Proton acceptor" evidence="2">
    <location>
        <position position="62"/>
    </location>
</feature>
<dbReference type="GO" id="GO:0000287">
    <property type="term" value="F:magnesium ion binding"/>
    <property type="evidence" value="ECO:0007669"/>
    <property type="project" value="UniProtKB-UniRule"/>
</dbReference>
<keyword evidence="2" id="KW-0460">Magnesium</keyword>
<feature type="binding site" evidence="2">
    <location>
        <position position="31"/>
    </location>
    <ligand>
        <name>substrate</name>
    </ligand>
</feature>
<protein>
    <recommendedName>
        <fullName evidence="2">Ditrans,polycis-undecaprenyl-diphosphate synthase ((2E,6E)-farnesyl-diphosphate specific)</fullName>
        <ecNumber evidence="2">2.5.1.31</ecNumber>
    </recommendedName>
    <alternativeName>
        <fullName evidence="2">Ditrans,polycis-undecaprenylcistransferase</fullName>
    </alternativeName>
    <alternativeName>
        <fullName evidence="2">Undecaprenyl diphosphate synthase</fullName>
        <shortName evidence="2">UDS</shortName>
    </alternativeName>
    <alternativeName>
        <fullName evidence="2">Undecaprenyl pyrophosphate synthase</fullName>
        <shortName evidence="2">UPP synthase</shortName>
    </alternativeName>
</protein>
<evidence type="ECO:0000256" key="2">
    <source>
        <dbReference type="HAMAP-Rule" id="MF_01139"/>
    </source>
</evidence>
<name>A0A9X2HVU5_9GAMM</name>
<dbReference type="CDD" id="cd00475">
    <property type="entry name" value="Cis_IPPS"/>
    <property type="match status" value="1"/>
</dbReference>
<comment type="function">
    <text evidence="2">Catalyzes the sequential condensation of isopentenyl diphosphate (IPP) with (2E,6E)-farnesyl diphosphate (E,E-FPP) to yield (2Z,6Z,10Z,14Z,18Z,22Z,26Z,30Z,34E,38E)-undecaprenyl diphosphate (di-trans,octa-cis-UPP). UPP is the precursor of glycosyl carrier lipid in the biosynthesis of bacterial cell wall polysaccharide components such as peptidoglycan and lipopolysaccharide.</text>
</comment>
<dbReference type="GO" id="GO:0071555">
    <property type="term" value="P:cell wall organization"/>
    <property type="evidence" value="ECO:0007669"/>
    <property type="project" value="UniProtKB-KW"/>
</dbReference>
<comment type="caution">
    <text evidence="2">Lacks conserved residue(s) required for the propagation of feature annotation.</text>
</comment>
<keyword evidence="4" id="KW-1185">Reference proteome</keyword>
<feature type="binding site" evidence="2">
    <location>
        <position position="202"/>
    </location>
    <ligand>
        <name>Mg(2+)</name>
        <dbReference type="ChEBI" id="CHEBI:18420"/>
    </ligand>
</feature>
<keyword evidence="2" id="KW-0133">Cell shape</keyword>
<dbReference type="PANTHER" id="PTHR10291:SF0">
    <property type="entry name" value="DEHYDRODOLICHYL DIPHOSPHATE SYNTHASE 2"/>
    <property type="match status" value="1"/>
</dbReference>
<dbReference type="HAMAP" id="MF_01139">
    <property type="entry name" value="ISPT"/>
    <property type="match status" value="1"/>
</dbReference>
<dbReference type="InterPro" id="IPR018520">
    <property type="entry name" value="UPP_synth-like_CS"/>
</dbReference>
<dbReference type="Pfam" id="PF01255">
    <property type="entry name" value="Prenyltransf"/>
    <property type="match status" value="1"/>
</dbReference>
<dbReference type="NCBIfam" id="TIGR00055">
    <property type="entry name" value="uppS"/>
    <property type="match status" value="1"/>
</dbReference>
<dbReference type="Gene3D" id="3.40.1180.10">
    <property type="entry name" value="Decaprenyl diphosphate synthase-like"/>
    <property type="match status" value="1"/>
</dbReference>
<dbReference type="PANTHER" id="PTHR10291">
    <property type="entry name" value="DEHYDRODOLICHYL DIPHOSPHATE SYNTHASE FAMILY MEMBER"/>
    <property type="match status" value="1"/>
</dbReference>
<dbReference type="GO" id="GO:0009252">
    <property type="term" value="P:peptidoglycan biosynthetic process"/>
    <property type="evidence" value="ECO:0007669"/>
    <property type="project" value="UniProtKB-UniRule"/>
</dbReference>
<sequence length="250" mass="28027">MTASSLRHIAIIMDGNNRWARQHNLAGVAGHREGVERIRDVMSACQELGVEALTLFAFSSENWRRPRKEVDALMSLFQVYLKREAKDLKQRGVRLKVVGSRDRFSDSLNKSIAKAEALTDVAEAKTTLVIAADYGGRWDIADTAKRLAAQVSSGQLKVDEIDEHSFNAHTSLAELPALDLLIRTGGEQRISNFLLWQAAYAELYFVDTLWPDFNAEALKAAANDFSKRQRRFGRTSEQCERAYADGDSYA</sequence>
<dbReference type="Proteomes" id="UP001139319">
    <property type="component" value="Unassembled WGS sequence"/>
</dbReference>
<dbReference type="AlphaFoldDB" id="A0A9X2HVU5"/>
<feature type="active site" evidence="2">
    <location>
        <position position="14"/>
    </location>
</feature>
<feature type="binding site" evidence="2">
    <location>
        <begin position="189"/>
        <end position="191"/>
    </location>
    <ligand>
        <name>substrate</name>
    </ligand>
</feature>
<proteinExistence type="inferred from homology"/>
<keyword evidence="2" id="KW-0573">Peptidoglycan synthesis</keyword>
<reference evidence="3" key="2">
    <citation type="submission" date="2023-01" db="EMBL/GenBank/DDBJ databases">
        <title>Gilvimarinus xylanilyticus HB14 isolated from Caulerpa lentillifera aquaculture base in Hainan, China.</title>
        <authorList>
            <person name="Zhang Y.-J."/>
        </authorList>
    </citation>
    <scope>NUCLEOTIDE SEQUENCE</scope>
    <source>
        <strain evidence="3">HB14</strain>
    </source>
</reference>
<evidence type="ECO:0000313" key="4">
    <source>
        <dbReference type="Proteomes" id="UP001139319"/>
    </source>
</evidence>
<feature type="binding site" evidence="2">
    <location>
        <position position="183"/>
    </location>
    <ligand>
        <name>substrate</name>
    </ligand>
</feature>
<comment type="cofactor">
    <cofactor evidence="2">
        <name>Mg(2+)</name>
        <dbReference type="ChEBI" id="CHEBI:18420"/>
    </cofactor>
    <text evidence="2">Binds 2 magnesium ions per subunit.</text>
</comment>
<dbReference type="InterPro" id="IPR001441">
    <property type="entry name" value="UPP_synth-like"/>
</dbReference>
<dbReference type="SUPFAM" id="SSF64005">
    <property type="entry name" value="Undecaprenyl diphosphate synthase"/>
    <property type="match status" value="1"/>
</dbReference>
<dbReference type="RefSeq" id="WP_253966881.1">
    <property type="nucleotide sequence ID" value="NZ_JAMFTH010000001.1"/>
</dbReference>
<keyword evidence="2" id="KW-0961">Cell wall biogenesis/degradation</keyword>
<keyword evidence="2" id="KW-0479">Metal-binding</keyword>
<gene>
    <name evidence="2 3" type="primary">uppS</name>
    <name evidence="3" type="ORF">M6D89_04775</name>
</gene>